<dbReference type="EMBL" id="CM042014">
    <property type="protein sequence ID" value="KAI3720571.1"/>
    <property type="molecule type" value="Genomic_DNA"/>
</dbReference>
<keyword evidence="2" id="KW-1185">Reference proteome</keyword>
<accession>A0ACB9BFK4</accession>
<evidence type="ECO:0000313" key="1">
    <source>
        <dbReference type="EMBL" id="KAI3720571.1"/>
    </source>
</evidence>
<dbReference type="Proteomes" id="UP001055811">
    <property type="component" value="Linkage Group LG06"/>
</dbReference>
<proteinExistence type="predicted"/>
<sequence length="176" mass="20593">MERYFYREKKERGEEIVGYTHRHREHIHTDHPTPLSPYATTFYFSPFLVSRSIPSRISRSVSFILLPPSFFPQLPNSPSFPFGFNSLPHALREKKGIWVFDCFLTISHESIIQIHPHTSSDFFDLHQQIFLGSLLLTYFLDCIKGRVSILIPVSVLMHMWHEVCFLETEQGTLPRA</sequence>
<protein>
    <submittedName>
        <fullName evidence="1">Uncharacterized protein</fullName>
    </submittedName>
</protein>
<reference evidence="2" key="1">
    <citation type="journal article" date="2022" name="Mol. Ecol. Resour.">
        <title>The genomes of chicory, endive, great burdock and yacon provide insights into Asteraceae palaeo-polyploidization history and plant inulin production.</title>
        <authorList>
            <person name="Fan W."/>
            <person name="Wang S."/>
            <person name="Wang H."/>
            <person name="Wang A."/>
            <person name="Jiang F."/>
            <person name="Liu H."/>
            <person name="Zhao H."/>
            <person name="Xu D."/>
            <person name="Zhang Y."/>
        </authorList>
    </citation>
    <scope>NUCLEOTIDE SEQUENCE [LARGE SCALE GENOMIC DNA]</scope>
    <source>
        <strain evidence="2">cv. Punajuju</strain>
    </source>
</reference>
<organism evidence="1 2">
    <name type="scientific">Cichorium intybus</name>
    <name type="common">Chicory</name>
    <dbReference type="NCBI Taxonomy" id="13427"/>
    <lineage>
        <taxon>Eukaryota</taxon>
        <taxon>Viridiplantae</taxon>
        <taxon>Streptophyta</taxon>
        <taxon>Embryophyta</taxon>
        <taxon>Tracheophyta</taxon>
        <taxon>Spermatophyta</taxon>
        <taxon>Magnoliopsida</taxon>
        <taxon>eudicotyledons</taxon>
        <taxon>Gunneridae</taxon>
        <taxon>Pentapetalae</taxon>
        <taxon>asterids</taxon>
        <taxon>campanulids</taxon>
        <taxon>Asterales</taxon>
        <taxon>Asteraceae</taxon>
        <taxon>Cichorioideae</taxon>
        <taxon>Cichorieae</taxon>
        <taxon>Cichoriinae</taxon>
        <taxon>Cichorium</taxon>
    </lineage>
</organism>
<comment type="caution">
    <text evidence="1">The sequence shown here is derived from an EMBL/GenBank/DDBJ whole genome shotgun (WGS) entry which is preliminary data.</text>
</comment>
<gene>
    <name evidence="1" type="ORF">L2E82_31560</name>
</gene>
<reference evidence="1 2" key="2">
    <citation type="journal article" date="2022" name="Mol. Ecol. Resour.">
        <title>The genomes of chicory, endive, great burdock and yacon provide insights into Asteraceae paleo-polyploidization history and plant inulin production.</title>
        <authorList>
            <person name="Fan W."/>
            <person name="Wang S."/>
            <person name="Wang H."/>
            <person name="Wang A."/>
            <person name="Jiang F."/>
            <person name="Liu H."/>
            <person name="Zhao H."/>
            <person name="Xu D."/>
            <person name="Zhang Y."/>
        </authorList>
    </citation>
    <scope>NUCLEOTIDE SEQUENCE [LARGE SCALE GENOMIC DNA]</scope>
    <source>
        <strain evidence="2">cv. Punajuju</strain>
        <tissue evidence="1">Leaves</tissue>
    </source>
</reference>
<evidence type="ECO:0000313" key="2">
    <source>
        <dbReference type="Proteomes" id="UP001055811"/>
    </source>
</evidence>
<name>A0ACB9BFK4_CICIN</name>